<comment type="similarity">
    <text evidence="2 6">Belongs to the FKBP-type PPIase family.</text>
</comment>
<dbReference type="Pfam" id="PF00254">
    <property type="entry name" value="FKBP_C"/>
    <property type="match status" value="2"/>
</dbReference>
<evidence type="ECO:0000256" key="2">
    <source>
        <dbReference type="ARBA" id="ARBA00006577"/>
    </source>
</evidence>
<dbReference type="OrthoDB" id="9814548at2"/>
<dbReference type="PROSITE" id="PS51257">
    <property type="entry name" value="PROKAR_LIPOPROTEIN"/>
    <property type="match status" value="1"/>
</dbReference>
<dbReference type="InterPro" id="IPR046357">
    <property type="entry name" value="PPIase_dom_sf"/>
</dbReference>
<dbReference type="AlphaFoldDB" id="A0A1G6QD42"/>
<dbReference type="PROSITE" id="PS50059">
    <property type="entry name" value="FKBP_PPIASE"/>
    <property type="match status" value="2"/>
</dbReference>
<reference evidence="8 9" key="1">
    <citation type="submission" date="2016-09" db="EMBL/GenBank/DDBJ databases">
        <authorList>
            <person name="Capua I."/>
            <person name="De Benedictis P."/>
            <person name="Joannis T."/>
            <person name="Lombin L.H."/>
            <person name="Cattoli G."/>
        </authorList>
    </citation>
    <scope>NUCLEOTIDE SEQUENCE [LARGE SCALE GENOMIC DNA]</scope>
    <source>
        <strain evidence="8 9">A7P-90m</strain>
    </source>
</reference>
<keyword evidence="9" id="KW-1185">Reference proteome</keyword>
<dbReference type="STRING" id="1640674.SAMN05216323_106017"/>
<evidence type="ECO:0000256" key="1">
    <source>
        <dbReference type="ARBA" id="ARBA00000971"/>
    </source>
</evidence>
<accession>A0A1G6QD42</accession>
<dbReference type="InterPro" id="IPR001179">
    <property type="entry name" value="PPIase_FKBP_dom"/>
</dbReference>
<feature type="domain" description="PPIase FKBP-type" evidence="7">
    <location>
        <begin position="217"/>
        <end position="306"/>
    </location>
</feature>
<comment type="catalytic activity">
    <reaction evidence="1 5 6">
        <text>[protein]-peptidylproline (omega=180) = [protein]-peptidylproline (omega=0)</text>
        <dbReference type="Rhea" id="RHEA:16237"/>
        <dbReference type="Rhea" id="RHEA-COMP:10747"/>
        <dbReference type="Rhea" id="RHEA-COMP:10748"/>
        <dbReference type="ChEBI" id="CHEBI:83833"/>
        <dbReference type="ChEBI" id="CHEBI:83834"/>
        <dbReference type="EC" id="5.2.1.8"/>
    </reaction>
</comment>
<name>A0A1G6QD42_9BACT</name>
<keyword evidence="4 5" id="KW-0413">Isomerase</keyword>
<evidence type="ECO:0000259" key="7">
    <source>
        <dbReference type="PROSITE" id="PS50059"/>
    </source>
</evidence>
<feature type="domain" description="PPIase FKBP-type" evidence="7">
    <location>
        <begin position="69"/>
        <end position="172"/>
    </location>
</feature>
<evidence type="ECO:0000256" key="3">
    <source>
        <dbReference type="ARBA" id="ARBA00023110"/>
    </source>
</evidence>
<protein>
    <recommendedName>
        <fullName evidence="6">Peptidyl-prolyl cis-trans isomerase</fullName>
        <ecNumber evidence="6">5.2.1.8</ecNumber>
    </recommendedName>
</protein>
<dbReference type="SUPFAM" id="SSF54534">
    <property type="entry name" value="FKBP-like"/>
    <property type="match status" value="2"/>
</dbReference>
<evidence type="ECO:0000256" key="4">
    <source>
        <dbReference type="ARBA" id="ARBA00023235"/>
    </source>
</evidence>
<organism evidence="8 9">
    <name type="scientific">Williamwhitmania taraxaci</name>
    <dbReference type="NCBI Taxonomy" id="1640674"/>
    <lineage>
        <taxon>Bacteria</taxon>
        <taxon>Pseudomonadati</taxon>
        <taxon>Bacteroidota</taxon>
        <taxon>Bacteroidia</taxon>
        <taxon>Bacteroidales</taxon>
        <taxon>Williamwhitmaniaceae</taxon>
        <taxon>Williamwhitmania</taxon>
    </lineage>
</organism>
<proteinExistence type="inferred from homology"/>
<dbReference type="PANTHER" id="PTHR43811:SF26">
    <property type="entry name" value="PEPTIDYL-PROLYL CIS-TRANS ISOMERASE FKBP16-1, CHLOROPLASTIC"/>
    <property type="match status" value="1"/>
</dbReference>
<keyword evidence="3 5" id="KW-0697">Rotamase</keyword>
<dbReference type="RefSeq" id="WP_092439944.1">
    <property type="nucleotide sequence ID" value="NZ_FMYP01000060.1"/>
</dbReference>
<evidence type="ECO:0000313" key="8">
    <source>
        <dbReference type="EMBL" id="SDC90299.1"/>
    </source>
</evidence>
<dbReference type="Proteomes" id="UP000199452">
    <property type="component" value="Unassembled WGS sequence"/>
</dbReference>
<dbReference type="EMBL" id="FMYP01000060">
    <property type="protein sequence ID" value="SDC90299.1"/>
    <property type="molecule type" value="Genomic_DNA"/>
</dbReference>
<dbReference type="EC" id="5.2.1.8" evidence="6"/>
<evidence type="ECO:0000256" key="6">
    <source>
        <dbReference type="RuleBase" id="RU003915"/>
    </source>
</evidence>
<gene>
    <name evidence="8" type="ORF">SAMN05216323_106017</name>
</gene>
<dbReference type="PANTHER" id="PTHR43811">
    <property type="entry name" value="FKBP-TYPE PEPTIDYL-PROLYL CIS-TRANS ISOMERASE FKPA"/>
    <property type="match status" value="1"/>
</dbReference>
<sequence>MRKHQTKFFYLFIGLGLLFSCSKESGEDIANQHVSIVTYLTANKLAYQEIGDIYKVVKIAGYGYEPKSGDTVTFNYTVYEYNDTRNLVITSNVLDTLVKHGFDTEIYKPGPTKMVLGEGNFLSGISQGLLSMHAGEVCDIFMTSNLGYGDQQRGPVAGNTMLRARMQIISVNGSSIISEKQKIAEYIANNTITISPKDEGYYFIQDIVGVGSMALVGDTTYVSYVCKTLAGDVVEEVVTSDSLNFIVGGGKAPVVGLDLAVRLMASGATATVIMPSYLAYGKDGKNNSLILPYETLIYDVNLNKIKTKK</sequence>
<dbReference type="GO" id="GO:0003755">
    <property type="term" value="F:peptidyl-prolyl cis-trans isomerase activity"/>
    <property type="evidence" value="ECO:0007669"/>
    <property type="project" value="UniProtKB-UniRule"/>
</dbReference>
<dbReference type="Gene3D" id="3.10.50.40">
    <property type="match status" value="2"/>
</dbReference>
<evidence type="ECO:0000256" key="5">
    <source>
        <dbReference type="PROSITE-ProRule" id="PRU00277"/>
    </source>
</evidence>
<evidence type="ECO:0000313" key="9">
    <source>
        <dbReference type="Proteomes" id="UP000199452"/>
    </source>
</evidence>